<dbReference type="Proteomes" id="UP000606786">
    <property type="component" value="Unassembled WGS sequence"/>
</dbReference>
<dbReference type="AlphaFoldDB" id="A0A811V117"/>
<protein>
    <submittedName>
        <fullName evidence="1">(Mediterranean fruit fly) hypothetical protein</fullName>
    </submittedName>
</protein>
<accession>A0A811V117</accession>
<sequence>MNNSSTLTAWRKRESDVGFGPTYTCYGIRFRTDTLRPTSNGWTAFSCTHQPRPLSTWCHVRDCENYGATPVQRAFGSAYGQQESMEDLQRNGNCKWKTLSL</sequence>
<evidence type="ECO:0000313" key="1">
    <source>
        <dbReference type="EMBL" id="CAD7004035.1"/>
    </source>
</evidence>
<name>A0A811V117_CERCA</name>
<organism evidence="1 2">
    <name type="scientific">Ceratitis capitata</name>
    <name type="common">Mediterranean fruit fly</name>
    <name type="synonym">Tephritis capitata</name>
    <dbReference type="NCBI Taxonomy" id="7213"/>
    <lineage>
        <taxon>Eukaryota</taxon>
        <taxon>Metazoa</taxon>
        <taxon>Ecdysozoa</taxon>
        <taxon>Arthropoda</taxon>
        <taxon>Hexapoda</taxon>
        <taxon>Insecta</taxon>
        <taxon>Pterygota</taxon>
        <taxon>Neoptera</taxon>
        <taxon>Endopterygota</taxon>
        <taxon>Diptera</taxon>
        <taxon>Brachycera</taxon>
        <taxon>Muscomorpha</taxon>
        <taxon>Tephritoidea</taxon>
        <taxon>Tephritidae</taxon>
        <taxon>Ceratitis</taxon>
        <taxon>Ceratitis</taxon>
    </lineage>
</organism>
<keyword evidence="2" id="KW-1185">Reference proteome</keyword>
<gene>
    <name evidence="1" type="ORF">CCAP1982_LOCUS12459</name>
</gene>
<dbReference type="EMBL" id="CAJHJT010000034">
    <property type="protein sequence ID" value="CAD7004035.1"/>
    <property type="molecule type" value="Genomic_DNA"/>
</dbReference>
<reference evidence="1" key="1">
    <citation type="submission" date="2020-11" db="EMBL/GenBank/DDBJ databases">
        <authorList>
            <person name="Whitehead M."/>
        </authorList>
    </citation>
    <scope>NUCLEOTIDE SEQUENCE</scope>
    <source>
        <strain evidence="1">EGII</strain>
    </source>
</reference>
<comment type="caution">
    <text evidence="1">The sequence shown here is derived from an EMBL/GenBank/DDBJ whole genome shotgun (WGS) entry which is preliminary data.</text>
</comment>
<evidence type="ECO:0000313" key="2">
    <source>
        <dbReference type="Proteomes" id="UP000606786"/>
    </source>
</evidence>
<proteinExistence type="predicted"/>